<evidence type="ECO:0000313" key="2">
    <source>
        <dbReference type="Proteomes" id="UP000712281"/>
    </source>
</evidence>
<comment type="caution">
    <text evidence="1">The sequence shown here is derived from an EMBL/GenBank/DDBJ whole genome shotgun (WGS) entry which is preliminary data.</text>
</comment>
<accession>A0A3N6R7V9</accession>
<dbReference type="AlphaFoldDB" id="A0A3N6R7V9"/>
<protein>
    <submittedName>
        <fullName evidence="1">Uncharacterized protein</fullName>
    </submittedName>
</protein>
<organism evidence="1 2">
    <name type="scientific">Brassica cretica</name>
    <name type="common">Mustard</name>
    <dbReference type="NCBI Taxonomy" id="69181"/>
    <lineage>
        <taxon>Eukaryota</taxon>
        <taxon>Viridiplantae</taxon>
        <taxon>Streptophyta</taxon>
        <taxon>Embryophyta</taxon>
        <taxon>Tracheophyta</taxon>
        <taxon>Spermatophyta</taxon>
        <taxon>Magnoliopsida</taxon>
        <taxon>eudicotyledons</taxon>
        <taxon>Gunneridae</taxon>
        <taxon>Pentapetalae</taxon>
        <taxon>rosids</taxon>
        <taxon>malvids</taxon>
        <taxon>Brassicales</taxon>
        <taxon>Brassicaceae</taxon>
        <taxon>Brassiceae</taxon>
        <taxon>Brassica</taxon>
    </lineage>
</organism>
<sequence>MKHIQHKRRYGMLNIFRLHQYSLSHLGAIFVKAHLVVAWVISPIREKMDKICLLGTVEVECMSLKVFVCFVVVDVKVWSNSSLIVVVMNEGRQRLDFAGLVVDLNREMQDVYCVRIKEGIKTPLTF</sequence>
<dbReference type="EMBL" id="QGKW02000276">
    <property type="protein sequence ID" value="KAF2608197.1"/>
    <property type="molecule type" value="Genomic_DNA"/>
</dbReference>
<gene>
    <name evidence="1" type="ORF">F2Q68_00044001</name>
</gene>
<name>A0A3N6R7V9_BRACR</name>
<evidence type="ECO:0000313" key="1">
    <source>
        <dbReference type="EMBL" id="KAF2608197.1"/>
    </source>
</evidence>
<dbReference type="Proteomes" id="UP000712281">
    <property type="component" value="Unassembled WGS sequence"/>
</dbReference>
<reference evidence="1" key="1">
    <citation type="submission" date="2019-12" db="EMBL/GenBank/DDBJ databases">
        <title>Genome sequencing and annotation of Brassica cretica.</title>
        <authorList>
            <person name="Studholme D.J."/>
            <person name="Sarris P.F."/>
        </authorList>
    </citation>
    <scope>NUCLEOTIDE SEQUENCE</scope>
    <source>
        <strain evidence="1">PFS-001/15</strain>
        <tissue evidence="1">Leaf</tissue>
    </source>
</reference>
<proteinExistence type="predicted"/>